<gene>
    <name evidence="2" type="primary">Cs012</name>
    <name evidence="2" type="ORF">SPIPAS_R02831</name>
</gene>
<dbReference type="PANTHER" id="PTHR31493:SF1">
    <property type="entry name" value="PROTEIN C19ORF12"/>
    <property type="match status" value="1"/>
</dbReference>
<reference evidence="2" key="1">
    <citation type="submission" date="2020-02" db="EMBL/GenBank/DDBJ databases">
        <title>Bird 10,000 Genomes (B10K) Project - Family phase.</title>
        <authorList>
            <person name="Zhang G."/>
        </authorList>
    </citation>
    <scope>NUCLEOTIDE SEQUENCE</scope>
    <source>
        <strain evidence="2">B10K-DU-023-52</strain>
        <tissue evidence="2">Mixed tissue sample</tissue>
    </source>
</reference>
<dbReference type="OrthoDB" id="5976774at2759"/>
<accession>A0A852JRV4</accession>
<evidence type="ECO:0000313" key="2">
    <source>
        <dbReference type="EMBL" id="NXX67780.1"/>
    </source>
</evidence>
<feature type="non-terminal residue" evidence="2">
    <location>
        <position position="1"/>
    </location>
</feature>
<proteinExistence type="inferred from homology"/>
<protein>
    <submittedName>
        <fullName evidence="2">CS012 protein</fullName>
    </submittedName>
</protein>
<keyword evidence="3" id="KW-1185">Reference proteome</keyword>
<sequence length="88" mass="9710">LGGTLGGFVGWMVSEDFKSVPQVLMELPATEKQKLCAEAMAVVKHLDWNDAAQLTKLVLSNSIIKDKIVGVLSTYIKNKLKGKLMYKE</sequence>
<organism evidence="2 3">
    <name type="scientific">Spizella passerina</name>
    <name type="common">Chipping sparrow</name>
    <dbReference type="NCBI Taxonomy" id="40210"/>
    <lineage>
        <taxon>Eukaryota</taxon>
        <taxon>Metazoa</taxon>
        <taxon>Chordata</taxon>
        <taxon>Craniata</taxon>
        <taxon>Vertebrata</taxon>
        <taxon>Euteleostomi</taxon>
        <taxon>Archelosauria</taxon>
        <taxon>Archosauria</taxon>
        <taxon>Dinosauria</taxon>
        <taxon>Saurischia</taxon>
        <taxon>Theropoda</taxon>
        <taxon>Coelurosauria</taxon>
        <taxon>Aves</taxon>
        <taxon>Neognathae</taxon>
        <taxon>Neoaves</taxon>
        <taxon>Telluraves</taxon>
        <taxon>Australaves</taxon>
        <taxon>Passeriformes</taxon>
        <taxon>Passerellidae</taxon>
        <taxon>Spizella</taxon>
    </lineage>
</organism>
<dbReference type="PANTHER" id="PTHR31493">
    <property type="entry name" value="NAZO FAMILY MEMBER"/>
    <property type="match status" value="1"/>
</dbReference>
<evidence type="ECO:0000313" key="3">
    <source>
        <dbReference type="Proteomes" id="UP000618746"/>
    </source>
</evidence>
<comment type="caution">
    <text evidence="2">The sequence shown here is derived from an EMBL/GenBank/DDBJ whole genome shotgun (WGS) entry which is preliminary data.</text>
</comment>
<evidence type="ECO:0000256" key="1">
    <source>
        <dbReference type="ARBA" id="ARBA00029457"/>
    </source>
</evidence>
<comment type="similarity">
    <text evidence="1">Belongs to the C19orf12 family.</text>
</comment>
<name>A0A852JRV4_SPIPA</name>
<dbReference type="EMBL" id="WBNQ01041291">
    <property type="protein sequence ID" value="NXX67780.1"/>
    <property type="molecule type" value="Genomic_DNA"/>
</dbReference>
<dbReference type="Pfam" id="PF20721">
    <property type="entry name" value="C19orf12"/>
    <property type="match status" value="1"/>
</dbReference>
<dbReference type="AlphaFoldDB" id="A0A852JRV4"/>
<dbReference type="Proteomes" id="UP000618746">
    <property type="component" value="Unassembled WGS sequence"/>
</dbReference>
<feature type="non-terminal residue" evidence="2">
    <location>
        <position position="88"/>
    </location>
</feature>
<dbReference type="InterPro" id="IPR033369">
    <property type="entry name" value="C19orf12"/>
</dbReference>